<organism evidence="1">
    <name type="scientific">Manihot esculenta</name>
    <name type="common">Cassava</name>
    <name type="synonym">Jatropha manihot</name>
    <dbReference type="NCBI Taxonomy" id="3983"/>
    <lineage>
        <taxon>Eukaryota</taxon>
        <taxon>Viridiplantae</taxon>
        <taxon>Streptophyta</taxon>
        <taxon>Embryophyta</taxon>
        <taxon>Tracheophyta</taxon>
        <taxon>Spermatophyta</taxon>
        <taxon>Magnoliopsida</taxon>
        <taxon>eudicotyledons</taxon>
        <taxon>Gunneridae</taxon>
        <taxon>Pentapetalae</taxon>
        <taxon>rosids</taxon>
        <taxon>fabids</taxon>
        <taxon>Malpighiales</taxon>
        <taxon>Euphorbiaceae</taxon>
        <taxon>Crotonoideae</taxon>
        <taxon>Manihoteae</taxon>
        <taxon>Manihot</taxon>
    </lineage>
</organism>
<evidence type="ECO:0000313" key="1">
    <source>
        <dbReference type="EMBL" id="OAY58908.1"/>
    </source>
</evidence>
<protein>
    <submittedName>
        <fullName evidence="1">Uncharacterized protein</fullName>
    </submittedName>
</protein>
<accession>A0A2C9WG41</accession>
<name>A0A2C9WG41_MANES</name>
<proteinExistence type="predicted"/>
<reference evidence="1" key="1">
    <citation type="submission" date="2016-02" db="EMBL/GenBank/DDBJ databases">
        <title>WGS assembly of Manihot esculenta.</title>
        <authorList>
            <person name="Bredeson J.V."/>
            <person name="Prochnik S.E."/>
            <person name="Lyons J.B."/>
            <person name="Schmutz J."/>
            <person name="Grimwood J."/>
            <person name="Vrebalov J."/>
            <person name="Bart R.S."/>
            <person name="Amuge T."/>
            <person name="Ferguson M.E."/>
            <person name="Green R."/>
            <person name="Putnam N."/>
            <person name="Stites J."/>
            <person name="Rounsley S."/>
            <person name="Rokhsar D.S."/>
        </authorList>
    </citation>
    <scope>NUCLEOTIDE SEQUENCE [LARGE SCALE GENOMIC DNA]</scope>
    <source>
        <tissue evidence="1">Leaf</tissue>
    </source>
</reference>
<dbReference type="AlphaFoldDB" id="A0A2C9WG41"/>
<sequence>MEAEKGCFSAIKCPYLENLHNTTKIVYVPLEMGSCSIKSIVITCQA</sequence>
<gene>
    <name evidence="1" type="ORF">MANES_02G216000</name>
</gene>
<dbReference type="EMBL" id="CM004388">
    <property type="protein sequence ID" value="OAY58908.1"/>
    <property type="molecule type" value="Genomic_DNA"/>
</dbReference>